<evidence type="ECO:0000313" key="1">
    <source>
        <dbReference type="EMBL" id="TGY88049.1"/>
    </source>
</evidence>
<dbReference type="Proteomes" id="UP000304953">
    <property type="component" value="Unassembled WGS sequence"/>
</dbReference>
<reference evidence="1" key="1">
    <citation type="submission" date="2019-04" db="EMBL/GenBank/DDBJ databases">
        <title>Microbes associate with the intestines of laboratory mice.</title>
        <authorList>
            <person name="Navarre W."/>
            <person name="Wong E."/>
            <person name="Huang K."/>
            <person name="Tropini C."/>
            <person name="Ng K."/>
            <person name="Yu B."/>
        </authorList>
    </citation>
    <scope>NUCLEOTIDE SEQUENCE</scope>
    <source>
        <strain evidence="1">NM01_1-7b</strain>
    </source>
</reference>
<evidence type="ECO:0000313" key="2">
    <source>
        <dbReference type="Proteomes" id="UP000304953"/>
    </source>
</evidence>
<organism evidence="1 2">
    <name type="scientific">Petralouisia muris</name>
    <dbReference type="NCBI Taxonomy" id="3032872"/>
    <lineage>
        <taxon>Bacteria</taxon>
        <taxon>Bacillati</taxon>
        <taxon>Bacillota</taxon>
        <taxon>Clostridia</taxon>
        <taxon>Lachnospirales</taxon>
        <taxon>Lachnospiraceae</taxon>
        <taxon>Petralouisia</taxon>
    </lineage>
</organism>
<dbReference type="EMBL" id="SRYA01000103">
    <property type="protein sequence ID" value="TGY88049.1"/>
    <property type="molecule type" value="Genomic_DNA"/>
</dbReference>
<comment type="caution">
    <text evidence="1">The sequence shown here is derived from an EMBL/GenBank/DDBJ whole genome shotgun (WGS) entry which is preliminary data.</text>
</comment>
<protein>
    <submittedName>
        <fullName evidence="1">Uncharacterized protein</fullName>
    </submittedName>
</protein>
<gene>
    <name evidence="1" type="ORF">E5329_25960</name>
</gene>
<proteinExistence type="predicted"/>
<name>A0AC61RNI1_9FIRM</name>
<accession>A0AC61RNI1</accession>
<sequence length="76" mass="8351">MANKVFRDYAGVSESMMEGFTVTKVSTGINAKGSGMMIELERVIDNVTIGIDIIYDPTDEDRVPPESVSLATNYFL</sequence>
<keyword evidence="2" id="KW-1185">Reference proteome</keyword>